<dbReference type="PANTHER" id="PTHR13620:SF121">
    <property type="entry name" value="EMB|CAB82946.1-RELATED"/>
    <property type="match status" value="1"/>
</dbReference>
<comment type="caution">
    <text evidence="4">The sequence shown here is derived from an EMBL/GenBank/DDBJ whole genome shotgun (WGS) entry which is preliminary data.</text>
</comment>
<dbReference type="GO" id="GO:0008408">
    <property type="term" value="F:3'-5' exonuclease activity"/>
    <property type="evidence" value="ECO:0007669"/>
    <property type="project" value="InterPro"/>
</dbReference>
<keyword evidence="2" id="KW-0378">Hydrolase</keyword>
<reference evidence="4 5" key="1">
    <citation type="journal article" date="2023" name="G3 (Bethesda)">
        <title>A haplotype-resolved chromosome-scale genome for Quercus rubra L. provides insights into the genetics of adaptive traits for red oak species.</title>
        <authorList>
            <person name="Kapoor B."/>
            <person name="Jenkins J."/>
            <person name="Schmutz J."/>
            <person name="Zhebentyayeva T."/>
            <person name="Kuelheim C."/>
            <person name="Coggeshall M."/>
            <person name="Heim C."/>
            <person name="Lasky J.R."/>
            <person name="Leites L."/>
            <person name="Islam-Faridi N."/>
            <person name="Romero-Severson J."/>
            <person name="DeLeo V.L."/>
            <person name="Lucas S.M."/>
            <person name="Lazic D."/>
            <person name="Gailing O."/>
            <person name="Carlson J."/>
            <person name="Staton M."/>
        </authorList>
    </citation>
    <scope>NUCLEOTIDE SEQUENCE [LARGE SCALE GENOMIC DNA]</scope>
    <source>
        <strain evidence="4">Pseudo-F2</strain>
    </source>
</reference>
<dbReference type="InterPro" id="IPR036397">
    <property type="entry name" value="RNaseH_sf"/>
</dbReference>
<dbReference type="FunFam" id="3.30.420.10:FF:000054">
    <property type="entry name" value="Werner Syndrome-like exonuclease"/>
    <property type="match status" value="1"/>
</dbReference>
<dbReference type="SMART" id="SM00474">
    <property type="entry name" value="35EXOc"/>
    <property type="match status" value="1"/>
</dbReference>
<gene>
    <name evidence="4" type="ORF">RGQ29_004280</name>
</gene>
<dbReference type="AlphaFoldDB" id="A0AAN7EEA2"/>
<dbReference type="GO" id="GO:0005737">
    <property type="term" value="C:cytoplasm"/>
    <property type="evidence" value="ECO:0007669"/>
    <property type="project" value="TreeGrafter"/>
</dbReference>
<evidence type="ECO:0000259" key="3">
    <source>
        <dbReference type="SMART" id="SM00474"/>
    </source>
</evidence>
<evidence type="ECO:0000313" key="5">
    <source>
        <dbReference type="Proteomes" id="UP001324115"/>
    </source>
</evidence>
<dbReference type="PANTHER" id="PTHR13620">
    <property type="entry name" value="3-5 EXONUCLEASE"/>
    <property type="match status" value="1"/>
</dbReference>
<dbReference type="SUPFAM" id="SSF53098">
    <property type="entry name" value="Ribonuclease H-like"/>
    <property type="match status" value="1"/>
</dbReference>
<organism evidence="4 5">
    <name type="scientific">Quercus rubra</name>
    <name type="common">Northern red oak</name>
    <name type="synonym">Quercus borealis</name>
    <dbReference type="NCBI Taxonomy" id="3512"/>
    <lineage>
        <taxon>Eukaryota</taxon>
        <taxon>Viridiplantae</taxon>
        <taxon>Streptophyta</taxon>
        <taxon>Embryophyta</taxon>
        <taxon>Tracheophyta</taxon>
        <taxon>Spermatophyta</taxon>
        <taxon>Magnoliopsida</taxon>
        <taxon>eudicotyledons</taxon>
        <taxon>Gunneridae</taxon>
        <taxon>Pentapetalae</taxon>
        <taxon>rosids</taxon>
        <taxon>fabids</taxon>
        <taxon>Fagales</taxon>
        <taxon>Fagaceae</taxon>
        <taxon>Quercus</taxon>
    </lineage>
</organism>
<dbReference type="Gene3D" id="3.30.420.10">
    <property type="entry name" value="Ribonuclease H-like superfamily/Ribonuclease H"/>
    <property type="match status" value="1"/>
</dbReference>
<keyword evidence="5" id="KW-1185">Reference proteome</keyword>
<dbReference type="GO" id="GO:0003676">
    <property type="term" value="F:nucleic acid binding"/>
    <property type="evidence" value="ECO:0007669"/>
    <property type="project" value="InterPro"/>
</dbReference>
<dbReference type="InterPro" id="IPR012337">
    <property type="entry name" value="RNaseH-like_sf"/>
</dbReference>
<evidence type="ECO:0000256" key="2">
    <source>
        <dbReference type="ARBA" id="ARBA00022801"/>
    </source>
</evidence>
<keyword evidence="1" id="KW-0540">Nuclease</keyword>
<feature type="domain" description="3'-5' exonuclease" evidence="3">
    <location>
        <begin position="34"/>
        <end position="205"/>
    </location>
</feature>
<protein>
    <recommendedName>
        <fullName evidence="3">3'-5' exonuclease domain-containing protein</fullName>
    </recommendedName>
</protein>
<dbReference type="InterPro" id="IPR051132">
    <property type="entry name" value="3-5_Exonuclease_domain"/>
</dbReference>
<proteinExistence type="predicted"/>
<dbReference type="GO" id="GO:0005634">
    <property type="term" value="C:nucleus"/>
    <property type="evidence" value="ECO:0007669"/>
    <property type="project" value="TreeGrafter"/>
</dbReference>
<evidence type="ECO:0000256" key="1">
    <source>
        <dbReference type="ARBA" id="ARBA00022722"/>
    </source>
</evidence>
<dbReference type="InterPro" id="IPR002562">
    <property type="entry name" value="3'-5'_exonuclease_dom"/>
</dbReference>
<dbReference type="CDD" id="cd06141">
    <property type="entry name" value="WRN_exo"/>
    <property type="match status" value="1"/>
</dbReference>
<evidence type="ECO:0000313" key="4">
    <source>
        <dbReference type="EMBL" id="KAK4568800.1"/>
    </source>
</evidence>
<name>A0AAN7EEA2_QUERU</name>
<accession>A0AAN7EEA2</accession>
<dbReference type="Proteomes" id="UP001324115">
    <property type="component" value="Unassembled WGS sequence"/>
</dbReference>
<dbReference type="Pfam" id="PF01612">
    <property type="entry name" value="DNA_pol_A_exo1"/>
    <property type="match status" value="1"/>
</dbReference>
<dbReference type="EMBL" id="JAXUIC010000010">
    <property type="protein sequence ID" value="KAK4568800.1"/>
    <property type="molecule type" value="Genomic_DNA"/>
</dbReference>
<sequence length="205" mass="22996">MSALDTKPSIPINPTPSKYSVKISGKTIETIVTDKASKADEWVHQILSTYAGTSTVVGLDTEWSPHPSKRAAILQLCIEEKCLIVQLFYMDSIPQSLKNFLMDSNFTFVGIGVARDIAKLKNEYELECSKSMDIGEGAKRQWPGRFQGPSLKQLALEIVGLEMRKPKDVCMSNWETRLLNEAQIEYACIDAYASYKIGHKLLMEE</sequence>
<dbReference type="GO" id="GO:0006139">
    <property type="term" value="P:nucleobase-containing compound metabolic process"/>
    <property type="evidence" value="ECO:0007669"/>
    <property type="project" value="InterPro"/>
</dbReference>